<dbReference type="Gene3D" id="1.10.3210.10">
    <property type="entry name" value="Hypothetical protein af1432"/>
    <property type="match status" value="1"/>
</dbReference>
<dbReference type="InterPro" id="IPR003607">
    <property type="entry name" value="HD/PDEase_dom"/>
</dbReference>
<dbReference type="InterPro" id="IPR037522">
    <property type="entry name" value="HD_GYP_dom"/>
</dbReference>
<dbReference type="SUPFAM" id="SSF109604">
    <property type="entry name" value="HD-domain/PDEase-like"/>
    <property type="match status" value="1"/>
</dbReference>
<dbReference type="PROSITE" id="PS51831">
    <property type="entry name" value="HD"/>
    <property type="match status" value="1"/>
</dbReference>
<dbReference type="Proteomes" id="UP000236726">
    <property type="component" value="Unassembled WGS sequence"/>
</dbReference>
<dbReference type="PROSITE" id="PS51832">
    <property type="entry name" value="HD_GYP"/>
    <property type="match status" value="1"/>
</dbReference>
<dbReference type="PANTHER" id="PTHR43155">
    <property type="entry name" value="CYCLIC DI-GMP PHOSPHODIESTERASE PA4108-RELATED"/>
    <property type="match status" value="1"/>
</dbReference>
<dbReference type="PANTHER" id="PTHR43155:SF2">
    <property type="entry name" value="CYCLIC DI-GMP PHOSPHODIESTERASE PA4108"/>
    <property type="match status" value="1"/>
</dbReference>
<feature type="domain" description="HD" evidence="1">
    <location>
        <begin position="16"/>
        <end position="137"/>
    </location>
</feature>
<gene>
    <name evidence="3" type="ORF">SAMN05216537_11935</name>
</gene>
<sequence>MEKKYNKYLLQFNNETRQHSLNVAKLCRQFAYTEELDEELAYKVGLLHDIGKIYIPSRILKKDTRLDNLERQIIDLHSYYGYKLLKEELKEPPEVYLSVLYHHGYGKVKLENINEPITENAVKLIRLVHCLDIFEAMTSDRIYHKAKSPSIALEVVENDDMCSDYLKEELNKVYTEK</sequence>
<dbReference type="AlphaFoldDB" id="A0A1H5WXK1"/>
<dbReference type="Pfam" id="PF01966">
    <property type="entry name" value="HD"/>
    <property type="match status" value="1"/>
</dbReference>
<feature type="domain" description="HD-GYP" evidence="2">
    <location>
        <begin position="1"/>
        <end position="177"/>
    </location>
</feature>
<dbReference type="EMBL" id="FNUL01000019">
    <property type="protein sequence ID" value="SEG04168.1"/>
    <property type="molecule type" value="Genomic_DNA"/>
</dbReference>
<name>A0A1H5WXK1_9FIRM</name>
<dbReference type="InterPro" id="IPR006675">
    <property type="entry name" value="HDIG_dom"/>
</dbReference>
<dbReference type="RefSeq" id="WP_103953464.1">
    <property type="nucleotide sequence ID" value="NZ_FNUL01000019.1"/>
</dbReference>
<evidence type="ECO:0000259" key="1">
    <source>
        <dbReference type="PROSITE" id="PS51831"/>
    </source>
</evidence>
<dbReference type="CDD" id="cd00077">
    <property type="entry name" value="HDc"/>
    <property type="match status" value="1"/>
</dbReference>
<proteinExistence type="predicted"/>
<evidence type="ECO:0000313" key="4">
    <source>
        <dbReference type="Proteomes" id="UP000236726"/>
    </source>
</evidence>
<keyword evidence="4" id="KW-1185">Reference proteome</keyword>
<dbReference type="InterPro" id="IPR006674">
    <property type="entry name" value="HD_domain"/>
</dbReference>
<reference evidence="3 4" key="1">
    <citation type="submission" date="2016-10" db="EMBL/GenBank/DDBJ databases">
        <authorList>
            <person name="de Groot N.N."/>
        </authorList>
    </citation>
    <scope>NUCLEOTIDE SEQUENCE [LARGE SCALE GENOMIC DNA]</scope>
    <source>
        <strain evidence="3 4">D15d</strain>
    </source>
</reference>
<accession>A0A1H5WXK1</accession>
<evidence type="ECO:0000259" key="2">
    <source>
        <dbReference type="PROSITE" id="PS51832"/>
    </source>
</evidence>
<organism evidence="3 4">
    <name type="scientific">Lachnospira multipara</name>
    <dbReference type="NCBI Taxonomy" id="28051"/>
    <lineage>
        <taxon>Bacteria</taxon>
        <taxon>Bacillati</taxon>
        <taxon>Bacillota</taxon>
        <taxon>Clostridia</taxon>
        <taxon>Lachnospirales</taxon>
        <taxon>Lachnospiraceae</taxon>
        <taxon>Lachnospira</taxon>
    </lineage>
</organism>
<evidence type="ECO:0000313" key="3">
    <source>
        <dbReference type="EMBL" id="SEG04168.1"/>
    </source>
</evidence>
<protein>
    <submittedName>
        <fullName evidence="3">HDIG domain-containing protein</fullName>
    </submittedName>
</protein>
<dbReference type="SMART" id="SM00471">
    <property type="entry name" value="HDc"/>
    <property type="match status" value="1"/>
</dbReference>
<dbReference type="NCBIfam" id="TIGR00277">
    <property type="entry name" value="HDIG"/>
    <property type="match status" value="1"/>
</dbReference>